<sequence length="269" mass="29120">MEKIGLLAGVGRLPVECARAAKAMGYEVYAVGLIPGVEPELKECVADYTDISVAHLQAIIDYLKSKGVTKVTMLGKVTKELLYSGQHAAPDMRMLGLMFSLPDRKDDTLMLAFVRELAKDGLEAFDQTALIRSLMPKPGVLTKRQPTEQELQDMEFGMRMAREIGRLDVGQTVVVKQQAVMALEAIEGTDACIRRGGELARGGAVVAKTAKPNQDLRFDVPAVGLKTMEIMVEVGAKALVIEAGRTLLVEQDKVIALAEAHDIAIAAME</sequence>
<dbReference type="EMBL" id="VUNR01000004">
    <property type="protein sequence ID" value="MSU08048.1"/>
    <property type="molecule type" value="Genomic_DNA"/>
</dbReference>
<dbReference type="Gene3D" id="3.40.140.80">
    <property type="match status" value="1"/>
</dbReference>
<dbReference type="PANTHER" id="PTHR39962:SF1">
    <property type="entry name" value="LPXI FAMILY PROTEIN"/>
    <property type="match status" value="1"/>
</dbReference>
<dbReference type="InterPro" id="IPR041255">
    <property type="entry name" value="LpxI_N"/>
</dbReference>
<evidence type="ECO:0000313" key="3">
    <source>
        <dbReference type="EMBL" id="MSU08048.1"/>
    </source>
</evidence>
<feature type="domain" description="LpxI C-terminal" evidence="1">
    <location>
        <begin position="138"/>
        <end position="265"/>
    </location>
</feature>
<gene>
    <name evidence="3" type="ORF">FYJ84_03455</name>
</gene>
<comment type="caution">
    <text evidence="3">The sequence shown here is derived from an EMBL/GenBank/DDBJ whole genome shotgun (WGS) entry which is preliminary data.</text>
</comment>
<evidence type="ECO:0000313" key="4">
    <source>
        <dbReference type="Proteomes" id="UP000433181"/>
    </source>
</evidence>
<dbReference type="PANTHER" id="PTHR39962">
    <property type="entry name" value="BLL4848 PROTEIN"/>
    <property type="match status" value="1"/>
</dbReference>
<reference evidence="3 4" key="1">
    <citation type="submission" date="2019-08" db="EMBL/GenBank/DDBJ databases">
        <title>In-depth cultivation of the pig gut microbiome towards novel bacterial diversity and tailored functional studies.</title>
        <authorList>
            <person name="Wylensek D."/>
            <person name="Hitch T.C.A."/>
            <person name="Clavel T."/>
        </authorList>
    </citation>
    <scope>NUCLEOTIDE SEQUENCE [LARGE SCALE GENOMIC DNA]</scope>
    <source>
        <strain evidence="3 4">WCA-693-APC-5D-A</strain>
    </source>
</reference>
<feature type="domain" description="LpxI N-terminal" evidence="2">
    <location>
        <begin position="3"/>
        <end position="133"/>
    </location>
</feature>
<evidence type="ECO:0000259" key="1">
    <source>
        <dbReference type="Pfam" id="PF06230"/>
    </source>
</evidence>
<dbReference type="Pfam" id="PF17930">
    <property type="entry name" value="LpxI_N"/>
    <property type="match status" value="1"/>
</dbReference>
<dbReference type="InterPro" id="IPR053174">
    <property type="entry name" value="LpxI"/>
</dbReference>
<name>A0A6I2U9E2_9FIRM</name>
<dbReference type="Gene3D" id="3.40.50.20">
    <property type="match status" value="1"/>
</dbReference>
<proteinExistence type="predicted"/>
<dbReference type="InterPro" id="IPR010415">
    <property type="entry name" value="LpxI_C"/>
</dbReference>
<dbReference type="GeneID" id="96777962"/>
<dbReference type="RefSeq" id="WP_154406183.1">
    <property type="nucleotide sequence ID" value="NZ_JAQXJM010000018.1"/>
</dbReference>
<keyword evidence="4" id="KW-1185">Reference proteome</keyword>
<accession>A0A6I2U9E2</accession>
<evidence type="ECO:0000259" key="2">
    <source>
        <dbReference type="Pfam" id="PF17930"/>
    </source>
</evidence>
<dbReference type="Pfam" id="PF06230">
    <property type="entry name" value="LpxI_C"/>
    <property type="match status" value="1"/>
</dbReference>
<dbReference type="Proteomes" id="UP000433181">
    <property type="component" value="Unassembled WGS sequence"/>
</dbReference>
<dbReference type="AlphaFoldDB" id="A0A6I2U9E2"/>
<protein>
    <submittedName>
        <fullName evidence="3">LpxI family protein</fullName>
    </submittedName>
</protein>
<dbReference type="InterPro" id="IPR043167">
    <property type="entry name" value="LpxI_C_sf"/>
</dbReference>
<organism evidence="3 4">
    <name type="scientific">Anaerovibrio slackiae</name>
    <dbReference type="NCBI Taxonomy" id="2652309"/>
    <lineage>
        <taxon>Bacteria</taxon>
        <taxon>Bacillati</taxon>
        <taxon>Bacillota</taxon>
        <taxon>Negativicutes</taxon>
        <taxon>Selenomonadales</taxon>
        <taxon>Selenomonadaceae</taxon>
        <taxon>Anaerovibrio</taxon>
    </lineage>
</organism>